<dbReference type="GO" id="GO:0005829">
    <property type="term" value="C:cytosol"/>
    <property type="evidence" value="ECO:0007669"/>
    <property type="project" value="TreeGrafter"/>
</dbReference>
<dbReference type="InterPro" id="IPR050625">
    <property type="entry name" value="ParA/MinD_ATPase"/>
</dbReference>
<name>A0A3M2KUN6_9NOCA</name>
<proteinExistence type="predicted"/>
<dbReference type="InterPro" id="IPR027417">
    <property type="entry name" value="P-loop_NTPase"/>
</dbReference>
<dbReference type="OrthoDB" id="3252838at2"/>
<dbReference type="GO" id="GO:0009898">
    <property type="term" value="C:cytoplasmic side of plasma membrane"/>
    <property type="evidence" value="ECO:0007669"/>
    <property type="project" value="TreeGrafter"/>
</dbReference>
<gene>
    <name evidence="2" type="ORF">EBN03_26580</name>
</gene>
<evidence type="ECO:0000313" key="3">
    <source>
        <dbReference type="Proteomes" id="UP000279275"/>
    </source>
</evidence>
<dbReference type="PANTHER" id="PTHR43384">
    <property type="entry name" value="SEPTUM SITE-DETERMINING PROTEIN MIND HOMOLOG, CHLOROPLASTIC-RELATED"/>
    <property type="match status" value="1"/>
</dbReference>
<feature type="domain" description="Rv3660c-like CheY-like N-terminal" evidence="1">
    <location>
        <begin position="15"/>
        <end position="119"/>
    </location>
</feature>
<evidence type="ECO:0000259" key="1">
    <source>
        <dbReference type="Pfam" id="PF26563"/>
    </source>
</evidence>
<dbReference type="GO" id="GO:0005524">
    <property type="term" value="F:ATP binding"/>
    <property type="evidence" value="ECO:0007669"/>
    <property type="project" value="TreeGrafter"/>
</dbReference>
<dbReference type="Pfam" id="PF26563">
    <property type="entry name" value="Rv3660c_N"/>
    <property type="match status" value="1"/>
</dbReference>
<dbReference type="InterPro" id="IPR022521">
    <property type="entry name" value="Rv3660c"/>
</dbReference>
<dbReference type="EMBL" id="RFFH01000015">
    <property type="protein sequence ID" value="RMI29372.1"/>
    <property type="molecule type" value="Genomic_DNA"/>
</dbReference>
<accession>A0A3M2KUN6</accession>
<protein>
    <recommendedName>
        <fullName evidence="1">Rv3660c-like CheY-like N-terminal domain-containing protein</fullName>
    </recommendedName>
</protein>
<sequence length="360" mass="36388">MNSAPSPASPALVLLADHRLREEIRRIAAAADRPLDEQPGPVGRPLWAAAELVILDTVSAQQCAAAGLARRPGVLLMTVGEPGLAEWRAAAAVGTDRVYALPQAAEHVIEVFAQRDGRGTGDGLVVAVAGAGGGAGASTLAAAVALTGTGRLRPHTLLVDGDPHGGGLDLLLGIESVAGPRWPDLVIQDGRVAAATLHDALPTAAPGLAVLACARPTGSEAPIEIGTAAVRAVLEAGRAAGDLVVCDVSTQRGRAADQMLDGADLVVLVVPARLRSISAARTAAVHIGRRNPRCRLLVRGPAPGGLHGSEVAAALGLPLLAVVRAQPGLDGDLERGGLRVRRGPLRTAALAVAAELAVAR</sequence>
<dbReference type="Gene3D" id="3.40.50.300">
    <property type="entry name" value="P-loop containing nucleotide triphosphate hydrolases"/>
    <property type="match status" value="1"/>
</dbReference>
<dbReference type="SUPFAM" id="SSF52540">
    <property type="entry name" value="P-loop containing nucleoside triphosphate hydrolases"/>
    <property type="match status" value="1"/>
</dbReference>
<dbReference type="PANTHER" id="PTHR43384:SF11">
    <property type="entry name" value="SEPTUM SITE DETERMINING PROTEIN"/>
    <property type="match status" value="1"/>
</dbReference>
<dbReference type="AlphaFoldDB" id="A0A3M2KUN6"/>
<dbReference type="GO" id="GO:0051782">
    <property type="term" value="P:negative regulation of cell division"/>
    <property type="evidence" value="ECO:0007669"/>
    <property type="project" value="TreeGrafter"/>
</dbReference>
<dbReference type="Proteomes" id="UP000279275">
    <property type="component" value="Unassembled WGS sequence"/>
</dbReference>
<dbReference type="GO" id="GO:0016887">
    <property type="term" value="F:ATP hydrolysis activity"/>
    <property type="evidence" value="ECO:0007669"/>
    <property type="project" value="TreeGrafter"/>
</dbReference>
<dbReference type="InterPro" id="IPR059050">
    <property type="entry name" value="Rv3660c_N"/>
</dbReference>
<dbReference type="RefSeq" id="WP_122190930.1">
    <property type="nucleotide sequence ID" value="NZ_RFFH01000015.1"/>
</dbReference>
<keyword evidence="3" id="KW-1185">Reference proteome</keyword>
<comment type="caution">
    <text evidence="2">The sequence shown here is derived from an EMBL/GenBank/DDBJ whole genome shotgun (WGS) entry which is preliminary data.</text>
</comment>
<reference evidence="2 3" key="1">
    <citation type="submission" date="2018-10" db="EMBL/GenBank/DDBJ databases">
        <title>Isolation from cow dung.</title>
        <authorList>
            <person name="Ling L."/>
        </authorList>
    </citation>
    <scope>NUCLEOTIDE SEQUENCE [LARGE SCALE GENOMIC DNA]</scope>
    <source>
        <strain evidence="2 3">NEAU-LL90</strain>
    </source>
</reference>
<evidence type="ECO:0000313" key="2">
    <source>
        <dbReference type="EMBL" id="RMI29372.1"/>
    </source>
</evidence>
<dbReference type="NCBIfam" id="TIGR03815">
    <property type="entry name" value="CpaE_hom_Actino"/>
    <property type="match status" value="1"/>
</dbReference>
<organism evidence="2 3">
    <name type="scientific">Nocardia stercoris</name>
    <dbReference type="NCBI Taxonomy" id="2483361"/>
    <lineage>
        <taxon>Bacteria</taxon>
        <taxon>Bacillati</taxon>
        <taxon>Actinomycetota</taxon>
        <taxon>Actinomycetes</taxon>
        <taxon>Mycobacteriales</taxon>
        <taxon>Nocardiaceae</taxon>
        <taxon>Nocardia</taxon>
    </lineage>
</organism>